<comment type="caution">
    <text evidence="2">The sequence shown here is derived from an EMBL/GenBank/DDBJ whole genome shotgun (WGS) entry which is preliminary data.</text>
</comment>
<name>A0A507CAJ3_9FUNG</name>
<accession>A0A507CAJ3</accession>
<evidence type="ECO:0000313" key="3">
    <source>
        <dbReference type="Proteomes" id="UP000317494"/>
    </source>
</evidence>
<protein>
    <submittedName>
        <fullName evidence="2">Uncharacterized protein</fullName>
    </submittedName>
</protein>
<evidence type="ECO:0000256" key="1">
    <source>
        <dbReference type="SAM" id="Coils"/>
    </source>
</evidence>
<gene>
    <name evidence="2" type="ORF">SeMB42_g06643</name>
</gene>
<dbReference type="AlphaFoldDB" id="A0A507CAJ3"/>
<dbReference type="Proteomes" id="UP000317494">
    <property type="component" value="Unassembled WGS sequence"/>
</dbReference>
<sequence>MSNLLSDDMYELDLLKLEMTEAQADEAVARTTVTTTRSESEAKEPNITKLKLLLEGTKDKYQKALDEARVRYKAAAKATSQRLHRNPSHLLTLPAFNQQSLHLSQMKNSDPDKLSGGMTDYSRWKFECRNVIAVRSKIDMDDKRIRYMGSRMEGLAGFSSKKRFRGTRMLK</sequence>
<organism evidence="2 3">
    <name type="scientific">Synchytrium endobioticum</name>
    <dbReference type="NCBI Taxonomy" id="286115"/>
    <lineage>
        <taxon>Eukaryota</taxon>
        <taxon>Fungi</taxon>
        <taxon>Fungi incertae sedis</taxon>
        <taxon>Chytridiomycota</taxon>
        <taxon>Chytridiomycota incertae sedis</taxon>
        <taxon>Chytridiomycetes</taxon>
        <taxon>Synchytriales</taxon>
        <taxon>Synchytriaceae</taxon>
        <taxon>Synchytrium</taxon>
    </lineage>
</organism>
<reference evidence="2 3" key="1">
    <citation type="journal article" date="2019" name="Sci. Rep.">
        <title>Comparative genomics of chytrid fungi reveal insights into the obligate biotrophic and pathogenic lifestyle of Synchytrium endobioticum.</title>
        <authorList>
            <person name="van de Vossenberg B.T.L.H."/>
            <person name="Warris S."/>
            <person name="Nguyen H.D.T."/>
            <person name="van Gent-Pelzer M.P.E."/>
            <person name="Joly D.L."/>
            <person name="van de Geest H.C."/>
            <person name="Bonants P.J.M."/>
            <person name="Smith D.S."/>
            <person name="Levesque C.A."/>
            <person name="van der Lee T.A.J."/>
        </authorList>
    </citation>
    <scope>NUCLEOTIDE SEQUENCE [LARGE SCALE GENOMIC DNA]</scope>
    <source>
        <strain evidence="2 3">MB42</strain>
    </source>
</reference>
<dbReference type="VEuPathDB" id="FungiDB:SeMB42_g06643"/>
<dbReference type="EMBL" id="QEAN01000389">
    <property type="protein sequence ID" value="TPX38590.1"/>
    <property type="molecule type" value="Genomic_DNA"/>
</dbReference>
<evidence type="ECO:0000313" key="2">
    <source>
        <dbReference type="EMBL" id="TPX38590.1"/>
    </source>
</evidence>
<keyword evidence="3" id="KW-1185">Reference proteome</keyword>
<proteinExistence type="predicted"/>
<feature type="coiled-coil region" evidence="1">
    <location>
        <begin position="47"/>
        <end position="78"/>
    </location>
</feature>
<keyword evidence="1" id="KW-0175">Coiled coil</keyword>